<dbReference type="AlphaFoldDB" id="A0A2A9NA28"/>
<dbReference type="Proteomes" id="UP000242287">
    <property type="component" value="Unassembled WGS sequence"/>
</dbReference>
<organism evidence="1 2">
    <name type="scientific">Amanita thiersii Skay4041</name>
    <dbReference type="NCBI Taxonomy" id="703135"/>
    <lineage>
        <taxon>Eukaryota</taxon>
        <taxon>Fungi</taxon>
        <taxon>Dikarya</taxon>
        <taxon>Basidiomycota</taxon>
        <taxon>Agaricomycotina</taxon>
        <taxon>Agaricomycetes</taxon>
        <taxon>Agaricomycetidae</taxon>
        <taxon>Agaricales</taxon>
        <taxon>Pluteineae</taxon>
        <taxon>Amanitaceae</taxon>
        <taxon>Amanita</taxon>
    </lineage>
</organism>
<reference evidence="1 2" key="1">
    <citation type="submission" date="2014-02" db="EMBL/GenBank/DDBJ databases">
        <title>Transposable element dynamics among asymbiotic and ectomycorrhizal Amanita fungi.</title>
        <authorList>
            <consortium name="DOE Joint Genome Institute"/>
            <person name="Hess J."/>
            <person name="Skrede I."/>
            <person name="Wolfe B."/>
            <person name="LaButti K."/>
            <person name="Ohm R.A."/>
            <person name="Grigoriev I.V."/>
            <person name="Pringle A."/>
        </authorList>
    </citation>
    <scope>NUCLEOTIDE SEQUENCE [LARGE SCALE GENOMIC DNA]</scope>
    <source>
        <strain evidence="1 2">SKay4041</strain>
    </source>
</reference>
<dbReference type="EMBL" id="KZ303369">
    <property type="protein sequence ID" value="PFH44562.1"/>
    <property type="molecule type" value="Genomic_DNA"/>
</dbReference>
<proteinExistence type="predicted"/>
<evidence type="ECO:0000313" key="1">
    <source>
        <dbReference type="EMBL" id="PFH44562.1"/>
    </source>
</evidence>
<gene>
    <name evidence="1" type="ORF">AMATHDRAFT_11524</name>
</gene>
<accession>A0A2A9NA28</accession>
<protein>
    <submittedName>
        <fullName evidence="1">Uncharacterized protein</fullName>
    </submittedName>
</protein>
<evidence type="ECO:0000313" key="2">
    <source>
        <dbReference type="Proteomes" id="UP000242287"/>
    </source>
</evidence>
<name>A0A2A9NA28_9AGAR</name>
<sequence length="75" mass="8241">MMVNSSTRGTDKSDWSLEQALTQIQQLLSAMNMLQHTIAQQGQTIAQLQVQAAVNPPNTRTPFCGPKMATPKTKK</sequence>
<keyword evidence="2" id="KW-1185">Reference proteome</keyword>